<dbReference type="InterPro" id="IPR003148">
    <property type="entry name" value="RCK_N"/>
</dbReference>
<dbReference type="Proteomes" id="UP000277457">
    <property type="component" value="Unassembled WGS sequence"/>
</dbReference>
<dbReference type="GO" id="GO:0008324">
    <property type="term" value="F:monoatomic cation transmembrane transporter activity"/>
    <property type="evidence" value="ECO:0007669"/>
    <property type="project" value="InterPro"/>
</dbReference>
<dbReference type="PROSITE" id="PS51201">
    <property type="entry name" value="RCK_N"/>
    <property type="match status" value="1"/>
</dbReference>
<dbReference type="PANTHER" id="PTHR43833:SF7">
    <property type="entry name" value="KTR SYSTEM POTASSIUM UPTAKE PROTEIN C"/>
    <property type="match status" value="1"/>
</dbReference>
<protein>
    <recommendedName>
        <fullName evidence="5">TrkA family potassium uptake protein</fullName>
    </recommendedName>
</protein>
<dbReference type="Gene3D" id="3.30.70.1450">
    <property type="entry name" value="Regulator of K+ conductance, C-terminal domain"/>
    <property type="match status" value="1"/>
</dbReference>
<dbReference type="AlphaFoldDB" id="A0A662D098"/>
<accession>A0A662D098</accession>
<dbReference type="InterPro" id="IPR050721">
    <property type="entry name" value="Trk_Ktr_HKT_K-transport"/>
</dbReference>
<organism evidence="3 4">
    <name type="scientific">Aerophobetes bacterium</name>
    <dbReference type="NCBI Taxonomy" id="2030807"/>
    <lineage>
        <taxon>Bacteria</taxon>
        <taxon>Candidatus Aerophobota</taxon>
    </lineage>
</organism>
<name>A0A662D098_UNCAE</name>
<reference evidence="3 4" key="1">
    <citation type="submission" date="2018-06" db="EMBL/GenBank/DDBJ databases">
        <title>Extensive metabolic versatility and redundancy in microbially diverse, dynamic hydrothermal sediments.</title>
        <authorList>
            <person name="Dombrowski N."/>
            <person name="Teske A."/>
            <person name="Baker B.J."/>
        </authorList>
    </citation>
    <scope>NUCLEOTIDE SEQUENCE [LARGE SCALE GENOMIC DNA]</scope>
    <source>
        <strain evidence="3">B7_G13</strain>
    </source>
</reference>
<dbReference type="InterPro" id="IPR006037">
    <property type="entry name" value="RCK_C"/>
</dbReference>
<dbReference type="PROSITE" id="PS51202">
    <property type="entry name" value="RCK_C"/>
    <property type="match status" value="1"/>
</dbReference>
<dbReference type="Pfam" id="PF02080">
    <property type="entry name" value="TrkA_C"/>
    <property type="match status" value="1"/>
</dbReference>
<gene>
    <name evidence="3" type="ORF">DRZ78_02490</name>
</gene>
<evidence type="ECO:0000259" key="1">
    <source>
        <dbReference type="PROSITE" id="PS51201"/>
    </source>
</evidence>
<feature type="domain" description="RCK N-terminal" evidence="1">
    <location>
        <begin position="1"/>
        <end position="121"/>
    </location>
</feature>
<sequence length="228" mass="25338">MRKFAVIGLGRFGGMVARTLAERGAEVIAVDKDEKLIEEFKDIVALAVKMDSTDEEALKSQGIDQVDVAIVSIGENFEASVLTTALLKRLGVPVVITRASRTASHIQERILNLIGADRVILPEVEMGKRLAQNLLISNILDYIPISEKHSAAEIRAPKKFWGEKIGDLKIREKYKVSILEIKKVSGEGKDVKVEKINYLPNANDIIEKGDIMLVIGEEEDIERFSKEE</sequence>
<dbReference type="GO" id="GO:0006813">
    <property type="term" value="P:potassium ion transport"/>
    <property type="evidence" value="ECO:0007669"/>
    <property type="project" value="InterPro"/>
</dbReference>
<dbReference type="InterPro" id="IPR036291">
    <property type="entry name" value="NAD(P)-bd_dom_sf"/>
</dbReference>
<evidence type="ECO:0000259" key="2">
    <source>
        <dbReference type="PROSITE" id="PS51202"/>
    </source>
</evidence>
<dbReference type="Gene3D" id="3.40.50.720">
    <property type="entry name" value="NAD(P)-binding Rossmann-like Domain"/>
    <property type="match status" value="1"/>
</dbReference>
<dbReference type="SUPFAM" id="SSF51735">
    <property type="entry name" value="NAD(P)-binding Rossmann-fold domains"/>
    <property type="match status" value="1"/>
</dbReference>
<comment type="caution">
    <text evidence="3">The sequence shown here is derived from an EMBL/GenBank/DDBJ whole genome shotgun (WGS) entry which is preliminary data.</text>
</comment>
<evidence type="ECO:0008006" key="5">
    <source>
        <dbReference type="Google" id="ProtNLM"/>
    </source>
</evidence>
<dbReference type="SUPFAM" id="SSF116726">
    <property type="entry name" value="TrkA C-terminal domain-like"/>
    <property type="match status" value="1"/>
</dbReference>
<dbReference type="PANTHER" id="PTHR43833">
    <property type="entry name" value="POTASSIUM CHANNEL PROTEIN 2-RELATED-RELATED"/>
    <property type="match status" value="1"/>
</dbReference>
<dbReference type="EMBL" id="QMPY01000073">
    <property type="protein sequence ID" value="RLE07731.1"/>
    <property type="molecule type" value="Genomic_DNA"/>
</dbReference>
<feature type="domain" description="RCK C-terminal" evidence="2">
    <location>
        <begin position="137"/>
        <end position="228"/>
    </location>
</feature>
<proteinExistence type="predicted"/>
<evidence type="ECO:0000313" key="4">
    <source>
        <dbReference type="Proteomes" id="UP000277457"/>
    </source>
</evidence>
<dbReference type="InterPro" id="IPR036721">
    <property type="entry name" value="RCK_C_sf"/>
</dbReference>
<evidence type="ECO:0000313" key="3">
    <source>
        <dbReference type="EMBL" id="RLE07731.1"/>
    </source>
</evidence>
<dbReference type="Pfam" id="PF02254">
    <property type="entry name" value="TrkA_N"/>
    <property type="match status" value="1"/>
</dbReference>